<protein>
    <submittedName>
        <fullName evidence="1">Uncharacterized protein</fullName>
    </submittedName>
</protein>
<keyword evidence="2" id="KW-1185">Reference proteome</keyword>
<comment type="caution">
    <text evidence="1">The sequence shown here is derived from an EMBL/GenBank/DDBJ whole genome shotgun (WGS) entry which is preliminary data.</text>
</comment>
<accession>A0ACB0IU17</accession>
<name>A0ACB0IU17_TRIPR</name>
<evidence type="ECO:0000313" key="1">
    <source>
        <dbReference type="EMBL" id="CAJ2636036.1"/>
    </source>
</evidence>
<proteinExistence type="predicted"/>
<reference evidence="1" key="1">
    <citation type="submission" date="2023-10" db="EMBL/GenBank/DDBJ databases">
        <authorList>
            <person name="Rodriguez Cubillos JULIANA M."/>
            <person name="De Vega J."/>
        </authorList>
    </citation>
    <scope>NUCLEOTIDE SEQUENCE</scope>
</reference>
<gene>
    <name evidence="1" type="ORF">MILVUS5_LOCUS6605</name>
</gene>
<organism evidence="1 2">
    <name type="scientific">Trifolium pratense</name>
    <name type="common">Red clover</name>
    <dbReference type="NCBI Taxonomy" id="57577"/>
    <lineage>
        <taxon>Eukaryota</taxon>
        <taxon>Viridiplantae</taxon>
        <taxon>Streptophyta</taxon>
        <taxon>Embryophyta</taxon>
        <taxon>Tracheophyta</taxon>
        <taxon>Spermatophyta</taxon>
        <taxon>Magnoliopsida</taxon>
        <taxon>eudicotyledons</taxon>
        <taxon>Gunneridae</taxon>
        <taxon>Pentapetalae</taxon>
        <taxon>rosids</taxon>
        <taxon>fabids</taxon>
        <taxon>Fabales</taxon>
        <taxon>Fabaceae</taxon>
        <taxon>Papilionoideae</taxon>
        <taxon>50 kb inversion clade</taxon>
        <taxon>NPAAA clade</taxon>
        <taxon>Hologalegina</taxon>
        <taxon>IRL clade</taxon>
        <taxon>Trifolieae</taxon>
        <taxon>Trifolium</taxon>
    </lineage>
</organism>
<dbReference type="Proteomes" id="UP001177021">
    <property type="component" value="Unassembled WGS sequence"/>
</dbReference>
<evidence type="ECO:0000313" key="2">
    <source>
        <dbReference type="Proteomes" id="UP001177021"/>
    </source>
</evidence>
<sequence>MADDNPPPPERLLGDYGARDRNRNRLTITNQPVTVNKFEINPGLLRELKENQFAGKYNEDANKHLKNFFVICETTKVDGNDQTLFDKFKASMERNFAMTDLGKMRYFLGIEVKQTKEGIFMFQQKYACEVLKRFNMENCNSVCNPIVPGNKLKKDEDGIACDSTSYKQMVGCLMYLLATRPDLAFSVCLVARFMERPTEIHVAAVKRILSPVNGFSVNRCYKWFIKVAVLEGVVNGDFVTACRNLWKCKVPSIVAIFVWRLLQDRLATQDTLSNEGILTSPFVLCF</sequence>
<dbReference type="EMBL" id="CASHSV030000002">
    <property type="protein sequence ID" value="CAJ2636036.1"/>
    <property type="molecule type" value="Genomic_DNA"/>
</dbReference>